<feature type="transmembrane region" description="Helical" evidence="1">
    <location>
        <begin position="7"/>
        <end position="29"/>
    </location>
</feature>
<accession>A0ABR7F075</accession>
<dbReference type="EMBL" id="JACOOZ010000002">
    <property type="protein sequence ID" value="MBC5666993.1"/>
    <property type="molecule type" value="Genomic_DNA"/>
</dbReference>
<sequence>MDKRKKTAVTIVMTCILILIMALVIMYRIKENNSKDYTKYENQNTKETSTIQSSKIGLQRKDIEKIWNDSALEGNRQEKEFYRFEFPMYRGESVEEVFSLYFRFYVSCEDGEYYLDPRIIFGGFYNVSDIKDDKISKEFTILSDKESLKFNIFKDEKKSADDGNTYNAMAFSTENIDEFEKIVKSKNVNIKITLDNRKFVFDLGKDEKKKLHSLISDYKKLEEKVCDDKQ</sequence>
<evidence type="ECO:0008006" key="4">
    <source>
        <dbReference type="Google" id="ProtNLM"/>
    </source>
</evidence>
<protein>
    <recommendedName>
        <fullName evidence="4">Lipoprotein</fullName>
    </recommendedName>
</protein>
<keyword evidence="3" id="KW-1185">Reference proteome</keyword>
<dbReference type="Proteomes" id="UP000597877">
    <property type="component" value="Unassembled WGS sequence"/>
</dbReference>
<comment type="caution">
    <text evidence="2">The sequence shown here is derived from an EMBL/GenBank/DDBJ whole genome shotgun (WGS) entry which is preliminary data.</text>
</comment>
<proteinExistence type="predicted"/>
<name>A0ABR7F075_9FIRM</name>
<reference evidence="2 3" key="1">
    <citation type="submission" date="2020-08" db="EMBL/GenBank/DDBJ databases">
        <title>Genome public.</title>
        <authorList>
            <person name="Liu C."/>
            <person name="Sun Q."/>
        </authorList>
    </citation>
    <scope>NUCLEOTIDE SEQUENCE [LARGE SCALE GENOMIC DNA]</scope>
    <source>
        <strain evidence="2 3">BX4</strain>
    </source>
</reference>
<keyword evidence="1" id="KW-0812">Transmembrane</keyword>
<dbReference type="RefSeq" id="WP_021953407.1">
    <property type="nucleotide sequence ID" value="NZ_JACOOZ010000002.1"/>
</dbReference>
<evidence type="ECO:0000313" key="3">
    <source>
        <dbReference type="Proteomes" id="UP000597877"/>
    </source>
</evidence>
<gene>
    <name evidence="2" type="ORF">H8S00_03175</name>
</gene>
<evidence type="ECO:0000313" key="2">
    <source>
        <dbReference type="EMBL" id="MBC5666993.1"/>
    </source>
</evidence>
<evidence type="ECO:0000256" key="1">
    <source>
        <dbReference type="SAM" id="Phobius"/>
    </source>
</evidence>
<organism evidence="2 3">
    <name type="scientific">Eubacterium segne</name>
    <dbReference type="NCBI Taxonomy" id="2763045"/>
    <lineage>
        <taxon>Bacteria</taxon>
        <taxon>Bacillati</taxon>
        <taxon>Bacillota</taxon>
        <taxon>Clostridia</taxon>
        <taxon>Eubacteriales</taxon>
        <taxon>Eubacteriaceae</taxon>
        <taxon>Eubacterium</taxon>
    </lineage>
</organism>
<keyword evidence="1" id="KW-0472">Membrane</keyword>
<keyword evidence="1" id="KW-1133">Transmembrane helix</keyword>